<name>A0A154P3C5_DUFNO</name>
<proteinExistence type="predicted"/>
<feature type="coiled-coil region" evidence="2">
    <location>
        <begin position="321"/>
        <end position="352"/>
    </location>
</feature>
<gene>
    <name evidence="5" type="ORF">WN55_04678</name>
</gene>
<sequence>MGEAIDVNKEQSPFVHPPCSLMFSYFQYWKARKRSAAMERRKGVARDTHRNNLLRTLRVDVNLEVLDAKKHKDLDEAMAITDVDPGFFKAFSNRVVKEKFSVQEYVDDLREIFKTRLLAGQETDDCIRIEQQFVEEQKRLDKIKARYNRYVSGFEDFLSKDHEASMDILVRAEKESKLTRELTNTRNQLFREFGQVRLDVYLWEENWRTVKMCQRFLYQVAPVSWRQEHDWIHRSDSGETIISASTDNLFGRYRMADEVASLDTLIELFEEDIESARPTEIYFEDPSDLIRVFRAIETQNLNALIHVESLAEPMSHMMMTIESAEEQIKTEVEEIKNAIHDLQIAIYKLESRAEDLKSHANKLLGGAFREAVCAEEVLRFQVFIEDTFESCIGPNDANLDSFSMMKWIEKTHEDLNLELDTLRPEVVKACEKEGFRQELRAMRETEAAARKEDTLISARGDFTLKIRISVKSEDCPMLRVRYKLAEFEGNWNFRGIEFELMHRLLASLKRVMEPPVIKHRPLTRRSEPATQRVKPTPPPPVPTEEEWQYLTFFTNYCKQEDFTAYRTEFPDDFDLTFQPKQLQEADQESGDSAESSVKDDATES</sequence>
<evidence type="ECO:0000259" key="4">
    <source>
        <dbReference type="Pfam" id="PF13863"/>
    </source>
</evidence>
<dbReference type="EMBL" id="KQ434796">
    <property type="protein sequence ID" value="KZC05738.1"/>
    <property type="molecule type" value="Genomic_DNA"/>
</dbReference>
<dbReference type="Proteomes" id="UP000076502">
    <property type="component" value="Unassembled WGS sequence"/>
</dbReference>
<dbReference type="GO" id="GO:0005856">
    <property type="term" value="C:cytoskeleton"/>
    <property type="evidence" value="ECO:0007669"/>
    <property type="project" value="UniProtKB-ARBA"/>
</dbReference>
<dbReference type="PANTHER" id="PTHR21683">
    <property type="entry name" value="COILED-COIL DOMAIN-CONTAINING PROTEIN 42 LIKE-2-LIKE-RELATED"/>
    <property type="match status" value="1"/>
</dbReference>
<evidence type="ECO:0000313" key="5">
    <source>
        <dbReference type="EMBL" id="KZC05738.1"/>
    </source>
</evidence>
<feature type="region of interest" description="Disordered" evidence="3">
    <location>
        <begin position="521"/>
        <end position="542"/>
    </location>
</feature>
<accession>A0A154P3C5</accession>
<evidence type="ECO:0000313" key="6">
    <source>
        <dbReference type="Proteomes" id="UP000076502"/>
    </source>
</evidence>
<dbReference type="STRING" id="178035.A0A154P3C5"/>
<dbReference type="InterPro" id="IPR025252">
    <property type="entry name" value="DUF4200"/>
</dbReference>
<dbReference type="OrthoDB" id="10264063at2759"/>
<dbReference type="AlphaFoldDB" id="A0A154P3C5"/>
<dbReference type="InterPro" id="IPR051147">
    <property type="entry name" value="CFAP_domain-containing"/>
</dbReference>
<evidence type="ECO:0000256" key="1">
    <source>
        <dbReference type="ARBA" id="ARBA00023054"/>
    </source>
</evidence>
<organism evidence="5 6">
    <name type="scientific">Dufourea novaeangliae</name>
    <name type="common">Sweat bee</name>
    <dbReference type="NCBI Taxonomy" id="178035"/>
    <lineage>
        <taxon>Eukaryota</taxon>
        <taxon>Metazoa</taxon>
        <taxon>Ecdysozoa</taxon>
        <taxon>Arthropoda</taxon>
        <taxon>Hexapoda</taxon>
        <taxon>Insecta</taxon>
        <taxon>Pterygota</taxon>
        <taxon>Neoptera</taxon>
        <taxon>Endopterygota</taxon>
        <taxon>Hymenoptera</taxon>
        <taxon>Apocrita</taxon>
        <taxon>Aculeata</taxon>
        <taxon>Apoidea</taxon>
        <taxon>Anthophila</taxon>
        <taxon>Halictidae</taxon>
        <taxon>Rophitinae</taxon>
        <taxon>Dufourea</taxon>
    </lineage>
</organism>
<evidence type="ECO:0000256" key="2">
    <source>
        <dbReference type="SAM" id="Coils"/>
    </source>
</evidence>
<reference evidence="5 6" key="1">
    <citation type="submission" date="2015-07" db="EMBL/GenBank/DDBJ databases">
        <title>The genome of Dufourea novaeangliae.</title>
        <authorList>
            <person name="Pan H."/>
            <person name="Kapheim K."/>
        </authorList>
    </citation>
    <scope>NUCLEOTIDE SEQUENCE [LARGE SCALE GENOMIC DNA]</scope>
    <source>
        <strain evidence="5">0120121106</strain>
        <tissue evidence="5">Whole body</tissue>
    </source>
</reference>
<feature type="region of interest" description="Disordered" evidence="3">
    <location>
        <begin position="576"/>
        <end position="604"/>
    </location>
</feature>
<dbReference type="PANTHER" id="PTHR21683:SF3">
    <property type="entry name" value="CILIA AND FLAGELLA ASSOCIATED PROTEIN 100"/>
    <property type="match status" value="1"/>
</dbReference>
<protein>
    <submittedName>
        <fullName evidence="5">Coiled-coil domain-containing protein 37</fullName>
    </submittedName>
</protein>
<keyword evidence="6" id="KW-1185">Reference proteome</keyword>
<keyword evidence="1 2" id="KW-0175">Coiled coil</keyword>
<evidence type="ECO:0000256" key="3">
    <source>
        <dbReference type="SAM" id="MobiDB-lite"/>
    </source>
</evidence>
<feature type="domain" description="DUF4200" evidence="4">
    <location>
        <begin position="106"/>
        <end position="222"/>
    </location>
</feature>
<dbReference type="Pfam" id="PF13863">
    <property type="entry name" value="DUF4200"/>
    <property type="match status" value="1"/>
</dbReference>